<evidence type="ECO:0000313" key="2">
    <source>
        <dbReference type="EMBL" id="TNN56442.1"/>
    </source>
</evidence>
<evidence type="ECO:0000313" key="3">
    <source>
        <dbReference type="Proteomes" id="UP000314294"/>
    </source>
</evidence>
<comment type="caution">
    <text evidence="2">The sequence shown here is derived from an EMBL/GenBank/DDBJ whole genome shotgun (WGS) entry which is preliminary data.</text>
</comment>
<dbReference type="AlphaFoldDB" id="A0A4Z2GUP0"/>
<gene>
    <name evidence="2" type="ORF">EYF80_033312</name>
</gene>
<name>A0A4Z2GUP0_9TELE</name>
<feature type="compositionally biased region" description="Basic and acidic residues" evidence="1">
    <location>
        <begin position="1"/>
        <end position="28"/>
    </location>
</feature>
<dbReference type="EMBL" id="SRLO01000428">
    <property type="protein sequence ID" value="TNN56442.1"/>
    <property type="molecule type" value="Genomic_DNA"/>
</dbReference>
<sequence>MKEMKGGGGEERRRGEEARRQTRRDGNKNKQGPRRIRRFLLKIADHREAIQESKRRFGLTVSRCLPPINKDIGHGRKAASSSCQAVRVRATACFRVQIPPVSGRLLQRANAESAAEPRPPDRSPSWLPVSGRDPPRGDISHFHDNDG</sequence>
<proteinExistence type="predicted"/>
<feature type="compositionally biased region" description="Basic and acidic residues" evidence="1">
    <location>
        <begin position="133"/>
        <end position="147"/>
    </location>
</feature>
<protein>
    <submittedName>
        <fullName evidence="2">Uncharacterized protein</fullName>
    </submittedName>
</protein>
<reference evidence="2 3" key="1">
    <citation type="submission" date="2019-03" db="EMBL/GenBank/DDBJ databases">
        <title>First draft genome of Liparis tanakae, snailfish: a comprehensive survey of snailfish specific genes.</title>
        <authorList>
            <person name="Kim W."/>
            <person name="Song I."/>
            <person name="Jeong J.-H."/>
            <person name="Kim D."/>
            <person name="Kim S."/>
            <person name="Ryu S."/>
            <person name="Song J.Y."/>
            <person name="Lee S.K."/>
        </authorList>
    </citation>
    <scope>NUCLEOTIDE SEQUENCE [LARGE SCALE GENOMIC DNA]</scope>
    <source>
        <tissue evidence="2">Muscle</tissue>
    </source>
</reference>
<evidence type="ECO:0000256" key="1">
    <source>
        <dbReference type="SAM" id="MobiDB-lite"/>
    </source>
</evidence>
<feature type="region of interest" description="Disordered" evidence="1">
    <location>
        <begin position="104"/>
        <end position="147"/>
    </location>
</feature>
<organism evidence="2 3">
    <name type="scientific">Liparis tanakae</name>
    <name type="common">Tanaka's snailfish</name>
    <dbReference type="NCBI Taxonomy" id="230148"/>
    <lineage>
        <taxon>Eukaryota</taxon>
        <taxon>Metazoa</taxon>
        <taxon>Chordata</taxon>
        <taxon>Craniata</taxon>
        <taxon>Vertebrata</taxon>
        <taxon>Euteleostomi</taxon>
        <taxon>Actinopterygii</taxon>
        <taxon>Neopterygii</taxon>
        <taxon>Teleostei</taxon>
        <taxon>Neoteleostei</taxon>
        <taxon>Acanthomorphata</taxon>
        <taxon>Eupercaria</taxon>
        <taxon>Perciformes</taxon>
        <taxon>Cottioidei</taxon>
        <taxon>Cottales</taxon>
        <taxon>Liparidae</taxon>
        <taxon>Liparis</taxon>
    </lineage>
</organism>
<keyword evidence="3" id="KW-1185">Reference proteome</keyword>
<accession>A0A4Z2GUP0</accession>
<dbReference type="Proteomes" id="UP000314294">
    <property type="component" value="Unassembled WGS sequence"/>
</dbReference>
<feature type="region of interest" description="Disordered" evidence="1">
    <location>
        <begin position="1"/>
        <end position="37"/>
    </location>
</feature>